<dbReference type="InterPro" id="IPR039790">
    <property type="entry name" value="CHRD1"/>
</dbReference>
<evidence type="ECO:0000313" key="8">
    <source>
        <dbReference type="Proteomes" id="UP000002669"/>
    </source>
</evidence>
<gene>
    <name evidence="7" type="ORF">MGYG_04557</name>
</gene>
<dbReference type="HOGENOM" id="CLU_040079_1_1_1"/>
<evidence type="ECO:0000256" key="1">
    <source>
        <dbReference type="ARBA" id="ARBA00022723"/>
    </source>
</evidence>
<feature type="region of interest" description="Disordered" evidence="4">
    <location>
        <begin position="105"/>
        <end position="137"/>
    </location>
</feature>
<evidence type="ECO:0000256" key="2">
    <source>
        <dbReference type="ARBA" id="ARBA00022737"/>
    </source>
</evidence>
<dbReference type="InterPro" id="IPR007051">
    <property type="entry name" value="CHORD_dom"/>
</dbReference>
<dbReference type="OMA" id="KGYTCCK"/>
<evidence type="ECO:0000256" key="4">
    <source>
        <dbReference type="SAM" id="MobiDB-lite"/>
    </source>
</evidence>
<dbReference type="PROSITE" id="PS51203">
    <property type="entry name" value="CS"/>
    <property type="match status" value="1"/>
</dbReference>
<name>E4UTR2_ARTGP</name>
<dbReference type="Pfam" id="PF04969">
    <property type="entry name" value="CS"/>
    <property type="match status" value="1"/>
</dbReference>
<dbReference type="eggNOG" id="KOG1667">
    <property type="taxonomic scope" value="Eukaryota"/>
</dbReference>
<dbReference type="RefSeq" id="XP_003174385.1">
    <property type="nucleotide sequence ID" value="XM_003174337.1"/>
</dbReference>
<dbReference type="SUPFAM" id="SSF49764">
    <property type="entry name" value="HSP20-like chaperones"/>
    <property type="match status" value="1"/>
</dbReference>
<feature type="compositionally biased region" description="Low complexity" evidence="4">
    <location>
        <begin position="105"/>
        <end position="116"/>
    </location>
</feature>
<dbReference type="Gene3D" id="4.10.1130.20">
    <property type="match status" value="2"/>
</dbReference>
<feature type="region of interest" description="Disordered" evidence="4">
    <location>
        <begin position="59"/>
        <end position="90"/>
    </location>
</feature>
<feature type="domain" description="CHORD" evidence="6">
    <location>
        <begin position="140"/>
        <end position="201"/>
    </location>
</feature>
<protein>
    <submittedName>
        <fullName evidence="7">Diploid state maintenance protein chpA</fullName>
    </submittedName>
</protein>
<evidence type="ECO:0000313" key="7">
    <source>
        <dbReference type="EMBL" id="EFR01555.1"/>
    </source>
</evidence>
<keyword evidence="8" id="KW-1185">Reference proteome</keyword>
<feature type="region of interest" description="Disordered" evidence="4">
    <location>
        <begin position="297"/>
        <end position="323"/>
    </location>
</feature>
<dbReference type="PANTHER" id="PTHR46983:SF3">
    <property type="entry name" value="CHPADIPLOID STATE MAINTENANCE PROTEIN CHPA"/>
    <property type="match status" value="1"/>
</dbReference>
<feature type="domain" description="CS" evidence="5">
    <location>
        <begin position="215"/>
        <end position="305"/>
    </location>
</feature>
<dbReference type="OrthoDB" id="1898560at2759"/>
<dbReference type="AlphaFoldDB" id="E4UTR2"/>
<dbReference type="Gene3D" id="2.60.40.790">
    <property type="match status" value="1"/>
</dbReference>
<dbReference type="PROSITE" id="PS51401">
    <property type="entry name" value="CHORD"/>
    <property type="match status" value="2"/>
</dbReference>
<dbReference type="Proteomes" id="UP000002669">
    <property type="component" value="Unassembled WGS sequence"/>
</dbReference>
<accession>E4UTR2</accession>
<dbReference type="VEuPathDB" id="FungiDB:MGYG_04557"/>
<evidence type="ECO:0000256" key="3">
    <source>
        <dbReference type="ARBA" id="ARBA00022833"/>
    </source>
</evidence>
<evidence type="ECO:0000259" key="5">
    <source>
        <dbReference type="PROSITE" id="PS51203"/>
    </source>
</evidence>
<dbReference type="GO" id="GO:0046872">
    <property type="term" value="F:metal ion binding"/>
    <property type="evidence" value="ECO:0007669"/>
    <property type="project" value="UniProtKB-KW"/>
</dbReference>
<dbReference type="CDD" id="cd06466">
    <property type="entry name" value="p23_CS_SGT1_like"/>
    <property type="match status" value="1"/>
</dbReference>
<dbReference type="PANTHER" id="PTHR46983">
    <property type="entry name" value="CYSTEINE AND HISTIDINE-RICH DOMAIN-CONTAINING PROTEIN 1"/>
    <property type="match status" value="1"/>
</dbReference>
<keyword evidence="2" id="KW-0677">Repeat</keyword>
<keyword evidence="3" id="KW-0862">Zinc</keyword>
<organism evidence="8">
    <name type="scientific">Arthroderma gypseum (strain ATCC MYA-4604 / CBS 118893)</name>
    <name type="common">Microsporum gypseum</name>
    <dbReference type="NCBI Taxonomy" id="535722"/>
    <lineage>
        <taxon>Eukaryota</taxon>
        <taxon>Fungi</taxon>
        <taxon>Dikarya</taxon>
        <taxon>Ascomycota</taxon>
        <taxon>Pezizomycotina</taxon>
        <taxon>Eurotiomycetes</taxon>
        <taxon>Eurotiomycetidae</taxon>
        <taxon>Onygenales</taxon>
        <taxon>Arthrodermataceae</taxon>
        <taxon>Nannizzia</taxon>
    </lineage>
</organism>
<dbReference type="STRING" id="535722.E4UTR2"/>
<sequence>MAEKCVHKGCGKVFSDADEQCIYHPGPPIFHEGQKGWKCCKPRVLTFDEFLAIPPCTTGKHSTVDDTPVEPKKETPDIPVPTPTAADAPVGKTKPIAVSAALPPSLSATGAHTPTPTGTPAPPESESDDPSLEIQQGATCRRKGCGKTYSGSGSREGEECVHHPGYPVFHEGSKGWSCCKRRVLEFDEFLKMPGCTTKNRHLFIGKGKKSAEEKVNHVRTDYYQTSSTVIASVYLKKIDKDTAKVEFSTPTTIELDLPTAENKRYTETWTLFAPIDTEKSSYKIMGTKLEFSLAKADGESWQSLRSTDPRTGEIIQTGRPTRA</sequence>
<dbReference type="Pfam" id="PF04968">
    <property type="entry name" value="CHORD"/>
    <property type="match status" value="2"/>
</dbReference>
<dbReference type="InParanoid" id="E4UTR2"/>
<evidence type="ECO:0000259" key="6">
    <source>
        <dbReference type="PROSITE" id="PS51401"/>
    </source>
</evidence>
<proteinExistence type="predicted"/>
<dbReference type="InterPro" id="IPR008978">
    <property type="entry name" value="HSP20-like_chaperone"/>
</dbReference>
<dbReference type="EMBL" id="DS989824">
    <property type="protein sequence ID" value="EFR01555.1"/>
    <property type="molecule type" value="Genomic_DNA"/>
</dbReference>
<reference evidence="8" key="1">
    <citation type="journal article" date="2012" name="MBio">
        <title>Comparative genome analysis of Trichophyton rubrum and related dermatophytes reveals candidate genes involved in infection.</title>
        <authorList>
            <person name="Martinez D.A."/>
            <person name="Oliver B.G."/>
            <person name="Graeser Y."/>
            <person name="Goldberg J.M."/>
            <person name="Li W."/>
            <person name="Martinez-Rossi N.M."/>
            <person name="Monod M."/>
            <person name="Shelest E."/>
            <person name="Barton R.C."/>
            <person name="Birch E."/>
            <person name="Brakhage A.A."/>
            <person name="Chen Z."/>
            <person name="Gurr S.J."/>
            <person name="Heiman D."/>
            <person name="Heitman J."/>
            <person name="Kosti I."/>
            <person name="Rossi A."/>
            <person name="Saif S."/>
            <person name="Samalova M."/>
            <person name="Saunders C.W."/>
            <person name="Shea T."/>
            <person name="Summerbell R.C."/>
            <person name="Xu J."/>
            <person name="Young S."/>
            <person name="Zeng Q."/>
            <person name="Birren B.W."/>
            <person name="Cuomo C.A."/>
            <person name="White T.C."/>
        </authorList>
    </citation>
    <scope>NUCLEOTIDE SEQUENCE [LARGE SCALE GENOMIC DNA]</scope>
    <source>
        <strain evidence="8">ATCC MYA-4604 / CBS 118893</strain>
    </source>
</reference>
<feature type="domain" description="CHORD" evidence="6">
    <location>
        <begin position="5"/>
        <end position="61"/>
    </location>
</feature>
<dbReference type="InterPro" id="IPR007052">
    <property type="entry name" value="CS_dom"/>
</dbReference>
<dbReference type="GeneID" id="10029679"/>
<keyword evidence="1" id="KW-0479">Metal-binding</keyword>